<dbReference type="EMBL" id="WIXO01000001">
    <property type="protein sequence ID" value="MTE21459.1"/>
    <property type="molecule type" value="Genomic_DNA"/>
</dbReference>
<name>A0A6G2BHA9_9ACTN</name>
<dbReference type="OrthoDB" id="10003516at2"/>
<dbReference type="RefSeq" id="WP_155072211.1">
    <property type="nucleotide sequence ID" value="NZ_WIXO01000001.1"/>
</dbReference>
<keyword evidence="2" id="KW-1185">Reference proteome</keyword>
<accession>A0A6G2BHA9</accession>
<dbReference type="Proteomes" id="UP000473014">
    <property type="component" value="Unassembled WGS sequence"/>
</dbReference>
<organism evidence="1 2">
    <name type="scientific">Streptomyces taklimakanensis</name>
    <dbReference type="NCBI Taxonomy" id="2569853"/>
    <lineage>
        <taxon>Bacteria</taxon>
        <taxon>Bacillati</taxon>
        <taxon>Actinomycetota</taxon>
        <taxon>Actinomycetes</taxon>
        <taxon>Kitasatosporales</taxon>
        <taxon>Streptomycetaceae</taxon>
        <taxon>Streptomyces</taxon>
    </lineage>
</organism>
<protein>
    <submittedName>
        <fullName evidence="1">Uncharacterized protein</fullName>
    </submittedName>
</protein>
<comment type="caution">
    <text evidence="1">The sequence shown here is derived from an EMBL/GenBank/DDBJ whole genome shotgun (WGS) entry which is preliminary data.</text>
</comment>
<gene>
    <name evidence="1" type="ORF">F0L17_20555</name>
</gene>
<dbReference type="AlphaFoldDB" id="A0A6G2BHA9"/>
<reference evidence="1 2" key="1">
    <citation type="submission" date="2019-11" db="EMBL/GenBank/DDBJ databases">
        <authorList>
            <person name="Yuan L."/>
        </authorList>
    </citation>
    <scope>NUCLEOTIDE SEQUENCE [LARGE SCALE GENOMIC DNA]</scope>
    <source>
        <strain evidence="1 2">TRM43335</strain>
    </source>
</reference>
<evidence type="ECO:0000313" key="2">
    <source>
        <dbReference type="Proteomes" id="UP000473014"/>
    </source>
</evidence>
<proteinExistence type="predicted"/>
<evidence type="ECO:0000313" key="1">
    <source>
        <dbReference type="EMBL" id="MTE21459.1"/>
    </source>
</evidence>
<sequence length="173" mass="18222">MTGPTDGQVGADTVVGRLFVEALNAGLARARMVSATGGGRRAGPVGEPRPPADPFATAVLVLFDTALLTALDTGERRDASLLAGLRSRARQIVTTAVAAVRQPGRARTLPRPSAQDGLGSAHETLVRTLLLECAALTVCERQRFPAGTVRPADLVRELGRTLRTARHPSPWTD</sequence>